<dbReference type="Pfam" id="PF07893">
    <property type="entry name" value="DUF1668"/>
    <property type="match status" value="1"/>
</dbReference>
<evidence type="ECO:0008006" key="4">
    <source>
        <dbReference type="Google" id="ProtNLM"/>
    </source>
</evidence>
<dbReference type="eggNOG" id="ENOG502R3X6">
    <property type="taxonomic scope" value="Eukaryota"/>
</dbReference>
<evidence type="ECO:0000256" key="1">
    <source>
        <dbReference type="SAM" id="MobiDB-lite"/>
    </source>
</evidence>
<dbReference type="PANTHER" id="PTHR33085">
    <property type="entry name" value="OS12G0113100 PROTEIN-RELATED"/>
    <property type="match status" value="1"/>
</dbReference>
<gene>
    <name evidence="2" type="ORF">SORBI_3010G060900</name>
</gene>
<dbReference type="AlphaFoldDB" id="A0A1W0VRN6"/>
<keyword evidence="3" id="KW-1185">Reference proteome</keyword>
<dbReference type="EMBL" id="CM000769">
    <property type="protein sequence ID" value="OQU75952.1"/>
    <property type="molecule type" value="Genomic_DNA"/>
</dbReference>
<reference evidence="3" key="2">
    <citation type="journal article" date="2018" name="Plant J.">
        <title>The Sorghum bicolor reference genome: improved assembly, gene annotations, a transcriptome atlas, and signatures of genome organization.</title>
        <authorList>
            <person name="McCormick R.F."/>
            <person name="Truong S.K."/>
            <person name="Sreedasyam A."/>
            <person name="Jenkins J."/>
            <person name="Shu S."/>
            <person name="Sims D."/>
            <person name="Kennedy M."/>
            <person name="Amirebrahimi M."/>
            <person name="Weers B.D."/>
            <person name="McKinley B."/>
            <person name="Mattison A."/>
            <person name="Morishige D.T."/>
            <person name="Grimwood J."/>
            <person name="Schmutz J."/>
            <person name="Mullet J.E."/>
        </authorList>
    </citation>
    <scope>NUCLEOTIDE SEQUENCE [LARGE SCALE GENOMIC DNA]</scope>
    <source>
        <strain evidence="3">cv. BTx623</strain>
    </source>
</reference>
<accession>A0A1W0VRN6</accession>
<evidence type="ECO:0000313" key="2">
    <source>
        <dbReference type="EMBL" id="OQU75952.1"/>
    </source>
</evidence>
<feature type="region of interest" description="Disordered" evidence="1">
    <location>
        <begin position="32"/>
        <end position="53"/>
    </location>
</feature>
<dbReference type="InterPro" id="IPR012871">
    <property type="entry name" value="DUF1668_ORYSA"/>
</dbReference>
<sequence>MAEPRKEEGREQHLYLLFDDWDSGYSIRKVSLSRRSDKRAKEPLSSGSDKQGVEPLPQVFMHIQARRGLPHLFTSAFDAKIMVMHPFKIDETKGIPMIDVQKQALTFGPLPRSANFLPIYLPVGCNRLFILDIGSFDCYLWAPEHSEEPWEWQILPYPPFRRADVSSYGVHPDGYILVSTIGDARTFILDTTKEDYVWKPYSSSVLPFSGRGHYDTSLGGFVGLSRDGYLCCRTMAASTTGTNPHDKRTNVKVYTERQHVSATLVHIHPRKFCLVECVSVDSRRTGQDLRESWAREFKMPLGSRPWFCVGGGPQGGRCMYHIKTFTLTYDSEADCLKLKNCKGQGCCYSLPHEARIGSVCMDPVAFWL</sequence>
<reference evidence="2 3" key="1">
    <citation type="journal article" date="2009" name="Nature">
        <title>The Sorghum bicolor genome and the diversification of grasses.</title>
        <authorList>
            <person name="Paterson A.H."/>
            <person name="Bowers J.E."/>
            <person name="Bruggmann R."/>
            <person name="Dubchak I."/>
            <person name="Grimwood J."/>
            <person name="Gundlach H."/>
            <person name="Haberer G."/>
            <person name="Hellsten U."/>
            <person name="Mitros T."/>
            <person name="Poliakov A."/>
            <person name="Schmutz J."/>
            <person name="Spannagl M."/>
            <person name="Tang H."/>
            <person name="Wang X."/>
            <person name="Wicker T."/>
            <person name="Bharti A.K."/>
            <person name="Chapman J."/>
            <person name="Feltus F.A."/>
            <person name="Gowik U."/>
            <person name="Grigoriev I.V."/>
            <person name="Lyons E."/>
            <person name="Maher C.A."/>
            <person name="Martis M."/>
            <person name="Narechania A."/>
            <person name="Otillar R.P."/>
            <person name="Penning B.W."/>
            <person name="Salamov A.A."/>
            <person name="Wang Y."/>
            <person name="Zhang L."/>
            <person name="Carpita N.C."/>
            <person name="Freeling M."/>
            <person name="Gingle A.R."/>
            <person name="Hash C.T."/>
            <person name="Keller B."/>
            <person name="Klein P."/>
            <person name="Kresovich S."/>
            <person name="McCann M.C."/>
            <person name="Ming R."/>
            <person name="Peterson D.G."/>
            <person name="Mehboob-ur-Rahman"/>
            <person name="Ware D."/>
            <person name="Westhoff P."/>
            <person name="Mayer K.F."/>
            <person name="Messing J."/>
            <person name="Rokhsar D.S."/>
        </authorList>
    </citation>
    <scope>NUCLEOTIDE SEQUENCE [LARGE SCALE GENOMIC DNA]</scope>
    <source>
        <strain evidence="3">cv. BTx623</strain>
    </source>
</reference>
<dbReference type="OMA" id="EATYAFD"/>
<dbReference type="PANTHER" id="PTHR33085:SF80">
    <property type="entry name" value="F-BOX ASSOCIATED DOMAIN-CONTAINING PROTEIN"/>
    <property type="match status" value="1"/>
</dbReference>
<proteinExistence type="predicted"/>
<name>A0A1W0VRN6_SORBI</name>
<organism evidence="2 3">
    <name type="scientific">Sorghum bicolor</name>
    <name type="common">Sorghum</name>
    <name type="synonym">Sorghum vulgare</name>
    <dbReference type="NCBI Taxonomy" id="4558"/>
    <lineage>
        <taxon>Eukaryota</taxon>
        <taxon>Viridiplantae</taxon>
        <taxon>Streptophyta</taxon>
        <taxon>Embryophyta</taxon>
        <taxon>Tracheophyta</taxon>
        <taxon>Spermatophyta</taxon>
        <taxon>Magnoliopsida</taxon>
        <taxon>Liliopsida</taxon>
        <taxon>Poales</taxon>
        <taxon>Poaceae</taxon>
        <taxon>PACMAD clade</taxon>
        <taxon>Panicoideae</taxon>
        <taxon>Andropogonodae</taxon>
        <taxon>Andropogoneae</taxon>
        <taxon>Sorghinae</taxon>
        <taxon>Sorghum</taxon>
    </lineage>
</organism>
<dbReference type="Proteomes" id="UP000000768">
    <property type="component" value="Chromosome 10"/>
</dbReference>
<dbReference type="Gramene" id="OQU75952">
    <property type="protein sequence ID" value="OQU75952"/>
    <property type="gene ID" value="SORBI_3010G060900"/>
</dbReference>
<dbReference type="OrthoDB" id="590041at2759"/>
<dbReference type="InParanoid" id="A0A1W0VRN6"/>
<evidence type="ECO:0000313" key="3">
    <source>
        <dbReference type="Proteomes" id="UP000000768"/>
    </source>
</evidence>
<protein>
    <recommendedName>
        <fullName evidence="4">F-box associated domain-containing protein</fullName>
    </recommendedName>
</protein>